<sequence>MSSVRGECQLTRVHLTWAGVSNAVTIEHDHVLLLSKFYEHVCSVVGYMLVRVMVQDTTTMRFEIWFKIFKLTK</sequence>
<protein>
    <submittedName>
        <fullName evidence="1">Uncharacterized protein</fullName>
    </submittedName>
</protein>
<evidence type="ECO:0000313" key="1">
    <source>
        <dbReference type="EMBL" id="JAD94859.1"/>
    </source>
</evidence>
<accession>A0A0A9E229</accession>
<dbReference type="AlphaFoldDB" id="A0A0A9E229"/>
<reference evidence="1" key="2">
    <citation type="journal article" date="2015" name="Data Brief">
        <title>Shoot transcriptome of the giant reed, Arundo donax.</title>
        <authorList>
            <person name="Barrero R.A."/>
            <person name="Guerrero F.D."/>
            <person name="Moolhuijzen P."/>
            <person name="Goolsby J.A."/>
            <person name="Tidwell J."/>
            <person name="Bellgard S.E."/>
            <person name="Bellgard M.I."/>
        </authorList>
    </citation>
    <scope>NUCLEOTIDE SEQUENCE</scope>
    <source>
        <tissue evidence="1">Shoot tissue taken approximately 20 cm above the soil surface</tissue>
    </source>
</reference>
<proteinExistence type="predicted"/>
<reference evidence="1" key="1">
    <citation type="submission" date="2014-09" db="EMBL/GenBank/DDBJ databases">
        <authorList>
            <person name="Magalhaes I.L.F."/>
            <person name="Oliveira U."/>
            <person name="Santos F.R."/>
            <person name="Vidigal T.H.D.A."/>
            <person name="Brescovit A.D."/>
            <person name="Santos A.J."/>
        </authorList>
    </citation>
    <scope>NUCLEOTIDE SEQUENCE</scope>
    <source>
        <tissue evidence="1">Shoot tissue taken approximately 20 cm above the soil surface</tissue>
    </source>
</reference>
<organism evidence="1">
    <name type="scientific">Arundo donax</name>
    <name type="common">Giant reed</name>
    <name type="synonym">Donax arundinaceus</name>
    <dbReference type="NCBI Taxonomy" id="35708"/>
    <lineage>
        <taxon>Eukaryota</taxon>
        <taxon>Viridiplantae</taxon>
        <taxon>Streptophyta</taxon>
        <taxon>Embryophyta</taxon>
        <taxon>Tracheophyta</taxon>
        <taxon>Spermatophyta</taxon>
        <taxon>Magnoliopsida</taxon>
        <taxon>Liliopsida</taxon>
        <taxon>Poales</taxon>
        <taxon>Poaceae</taxon>
        <taxon>PACMAD clade</taxon>
        <taxon>Arundinoideae</taxon>
        <taxon>Arundineae</taxon>
        <taxon>Arundo</taxon>
    </lineage>
</organism>
<name>A0A0A9E229_ARUDO</name>
<dbReference type="EMBL" id="GBRH01203036">
    <property type="protein sequence ID" value="JAD94859.1"/>
    <property type="molecule type" value="Transcribed_RNA"/>
</dbReference>